<comment type="cofactor">
    <cofactor evidence="1">
        <name>heme b</name>
        <dbReference type="ChEBI" id="CHEBI:60344"/>
    </cofactor>
</comment>
<dbReference type="PANTHER" id="PTHR47354:SF5">
    <property type="entry name" value="PROTEIN RFBI"/>
    <property type="match status" value="1"/>
</dbReference>
<dbReference type="Pfam" id="PF00175">
    <property type="entry name" value="NAD_binding_1"/>
    <property type="match status" value="1"/>
</dbReference>
<dbReference type="InterPro" id="IPR012292">
    <property type="entry name" value="Globin/Proto"/>
</dbReference>
<dbReference type="InterPro" id="IPR001433">
    <property type="entry name" value="OxRdtase_FAD/NAD-bd"/>
</dbReference>
<dbReference type="InterPro" id="IPR008333">
    <property type="entry name" value="Cbr1-like_FAD-bd_dom"/>
</dbReference>
<feature type="compositionally biased region" description="Pro residues" evidence="12">
    <location>
        <begin position="367"/>
        <end position="376"/>
    </location>
</feature>
<dbReference type="AlphaFoldDB" id="A0A345SYD3"/>
<dbReference type="Proteomes" id="UP000249340">
    <property type="component" value="Chromosome"/>
</dbReference>
<feature type="domain" description="Globin" evidence="13">
    <location>
        <begin position="1"/>
        <end position="133"/>
    </location>
</feature>
<accession>A0A345SYD3</accession>
<reference evidence="16" key="1">
    <citation type="submission" date="2018-07" db="EMBL/GenBank/DDBJ databases">
        <title>Streptacidiphilus bronchialis DSM 106435 chromosome.</title>
        <authorList>
            <person name="Batra D."/>
            <person name="Gulvik C.A."/>
        </authorList>
    </citation>
    <scope>NUCLEOTIDE SEQUENCE [LARGE SCALE GENOMIC DNA]</scope>
    <source>
        <strain evidence="16">DSM 106435</strain>
    </source>
</reference>
<evidence type="ECO:0000256" key="1">
    <source>
        <dbReference type="ARBA" id="ARBA00001970"/>
    </source>
</evidence>
<dbReference type="InterPro" id="IPR017927">
    <property type="entry name" value="FAD-bd_FR_type"/>
</dbReference>
<evidence type="ECO:0000256" key="2">
    <source>
        <dbReference type="ARBA" id="ARBA00001974"/>
    </source>
</evidence>
<evidence type="ECO:0000256" key="5">
    <source>
        <dbReference type="ARBA" id="ARBA00022714"/>
    </source>
</evidence>
<keyword evidence="11" id="KW-0813">Transport</keyword>
<dbReference type="RefSeq" id="WP_111491714.1">
    <property type="nucleotide sequence ID" value="NZ_CP031264.1"/>
</dbReference>
<evidence type="ECO:0000256" key="12">
    <source>
        <dbReference type="SAM" id="MobiDB-lite"/>
    </source>
</evidence>
<dbReference type="GO" id="GO:0019825">
    <property type="term" value="F:oxygen binding"/>
    <property type="evidence" value="ECO:0007669"/>
    <property type="project" value="InterPro"/>
</dbReference>
<keyword evidence="5" id="KW-0001">2Fe-2S</keyword>
<feature type="region of interest" description="Disordered" evidence="12">
    <location>
        <begin position="359"/>
        <end position="378"/>
    </location>
</feature>
<dbReference type="GO" id="GO:0051537">
    <property type="term" value="F:2 iron, 2 sulfur cluster binding"/>
    <property type="evidence" value="ECO:0007669"/>
    <property type="project" value="UniProtKB-KW"/>
</dbReference>
<dbReference type="InterPro" id="IPR017938">
    <property type="entry name" value="Riboflavin_synthase-like_b-brl"/>
</dbReference>
<comment type="cofactor">
    <cofactor evidence="2">
        <name>FAD</name>
        <dbReference type="ChEBI" id="CHEBI:57692"/>
    </cofactor>
</comment>
<dbReference type="Pfam" id="PF00042">
    <property type="entry name" value="Globin"/>
    <property type="match status" value="1"/>
</dbReference>
<keyword evidence="11" id="KW-0479">Metal-binding</keyword>
<feature type="domain" description="FAD-binding FR-type" evidence="14">
    <location>
        <begin position="140"/>
        <end position="240"/>
    </location>
</feature>
<evidence type="ECO:0000259" key="14">
    <source>
        <dbReference type="PROSITE" id="PS51384"/>
    </source>
</evidence>
<dbReference type="CDD" id="cd19753">
    <property type="entry name" value="Mb-like_oxidoreductase"/>
    <property type="match status" value="1"/>
</dbReference>
<comment type="catalytic activity">
    <reaction evidence="10">
        <text>2 nitric oxide + NADPH + 2 O2 = 2 nitrate + NADP(+) + H(+)</text>
        <dbReference type="Rhea" id="RHEA:19465"/>
        <dbReference type="ChEBI" id="CHEBI:15378"/>
        <dbReference type="ChEBI" id="CHEBI:15379"/>
        <dbReference type="ChEBI" id="CHEBI:16480"/>
        <dbReference type="ChEBI" id="CHEBI:17632"/>
        <dbReference type="ChEBI" id="CHEBI:57783"/>
        <dbReference type="ChEBI" id="CHEBI:58349"/>
        <dbReference type="EC" id="1.14.12.17"/>
    </reaction>
</comment>
<evidence type="ECO:0000256" key="9">
    <source>
        <dbReference type="ARBA" id="ARBA00048649"/>
    </source>
</evidence>
<sequence length="399" mass="44081">MAFDPAVLRDSFAVVERRADHVAKYFYAHLFTHNPGVRALFPDDMADQRDRLFAALTQLVLRLENPEQLTAYLGALGRDHRKFEALEGHYPAVGASLIAALRHFSGSAWTPEVEKTWSEAYSVISQAMIDAARAVDPGEPAWWNARVAARRRAAPDVVVLTLAPDRPYPFTAGQYLTVCSPRSSRIWRPYTIANAPRADGTVDLHVRRIPRGQLSGALVDQVGTGEWLRLGPPLGDAVLDPDSRRPLLLVVGGTGWAQARALLEQVAQSPRPTLAFVGARSDADLYDLDRVRELVERHPWLEVVLAAPADGAGREEAARLMRDGLAERGSWEGYDVHLSGPPDLVPSLVPLLLSRDAPPDRIRHDPVPAPGEPRPLTPADWFLTRRDVPWINRTDLGHA</sequence>
<organism evidence="15 16">
    <name type="scientific">Peterkaempfera bronchialis</name>
    <dbReference type="NCBI Taxonomy" id="2126346"/>
    <lineage>
        <taxon>Bacteria</taxon>
        <taxon>Bacillati</taxon>
        <taxon>Actinomycetota</taxon>
        <taxon>Actinomycetes</taxon>
        <taxon>Kitasatosporales</taxon>
        <taxon>Streptomycetaceae</taxon>
        <taxon>Peterkaempfera</taxon>
    </lineage>
</organism>
<dbReference type="PROSITE" id="PS51384">
    <property type="entry name" value="FAD_FR"/>
    <property type="match status" value="1"/>
</dbReference>
<dbReference type="Gene3D" id="2.40.30.10">
    <property type="entry name" value="Translation factors"/>
    <property type="match status" value="1"/>
</dbReference>
<dbReference type="InterPro" id="IPR039261">
    <property type="entry name" value="FNR_nucleotide-bd"/>
</dbReference>
<dbReference type="PROSITE" id="PS01033">
    <property type="entry name" value="GLOBIN"/>
    <property type="match status" value="1"/>
</dbReference>
<keyword evidence="8" id="KW-0520">NAD</keyword>
<keyword evidence="16" id="KW-1185">Reference proteome</keyword>
<dbReference type="InterPro" id="IPR000971">
    <property type="entry name" value="Globin"/>
</dbReference>
<dbReference type="SUPFAM" id="SSF63380">
    <property type="entry name" value="Riboflavin synthase domain-like"/>
    <property type="match status" value="1"/>
</dbReference>
<dbReference type="SUPFAM" id="SSF46458">
    <property type="entry name" value="Globin-like"/>
    <property type="match status" value="1"/>
</dbReference>
<evidence type="ECO:0000256" key="10">
    <source>
        <dbReference type="ARBA" id="ARBA00049433"/>
    </source>
</evidence>
<dbReference type="Gene3D" id="3.40.50.80">
    <property type="entry name" value="Nucleotide-binding domain of ferredoxin-NADP reductase (FNR) module"/>
    <property type="match status" value="1"/>
</dbReference>
<evidence type="ECO:0000313" key="15">
    <source>
        <dbReference type="EMBL" id="AXI78738.1"/>
    </source>
</evidence>
<gene>
    <name evidence="15" type="ORF">C7M71_016215</name>
</gene>
<dbReference type="PANTHER" id="PTHR47354">
    <property type="entry name" value="NADH OXIDOREDUCTASE HCR"/>
    <property type="match status" value="1"/>
</dbReference>
<keyword evidence="6" id="KW-0521">NADP</keyword>
<evidence type="ECO:0000256" key="8">
    <source>
        <dbReference type="ARBA" id="ARBA00023027"/>
    </source>
</evidence>
<comment type="similarity">
    <text evidence="11">Belongs to the globin family.</text>
</comment>
<dbReference type="KEGG" id="stri:C7M71_016215"/>
<evidence type="ECO:0000256" key="4">
    <source>
        <dbReference type="ARBA" id="ARBA00012229"/>
    </source>
</evidence>
<dbReference type="EMBL" id="CP031264">
    <property type="protein sequence ID" value="AXI78738.1"/>
    <property type="molecule type" value="Genomic_DNA"/>
</dbReference>
<keyword evidence="11" id="KW-0349">Heme</keyword>
<evidence type="ECO:0000313" key="16">
    <source>
        <dbReference type="Proteomes" id="UP000249340"/>
    </source>
</evidence>
<evidence type="ECO:0000259" key="13">
    <source>
        <dbReference type="PROSITE" id="PS01033"/>
    </source>
</evidence>
<dbReference type="SUPFAM" id="SSF52343">
    <property type="entry name" value="Ferredoxin reductase-like, C-terminal NADP-linked domain"/>
    <property type="match status" value="1"/>
</dbReference>
<name>A0A345SYD3_9ACTN</name>
<evidence type="ECO:0000256" key="7">
    <source>
        <dbReference type="ARBA" id="ARBA00023014"/>
    </source>
</evidence>
<protein>
    <recommendedName>
        <fullName evidence="4">nitric oxide dioxygenase</fullName>
        <ecNumber evidence="4">1.14.12.17</ecNumber>
    </recommendedName>
</protein>
<comment type="catalytic activity">
    <reaction evidence="9">
        <text>2 nitric oxide + NADH + 2 O2 = 2 nitrate + NAD(+) + H(+)</text>
        <dbReference type="Rhea" id="RHEA:19469"/>
        <dbReference type="ChEBI" id="CHEBI:15378"/>
        <dbReference type="ChEBI" id="CHEBI:15379"/>
        <dbReference type="ChEBI" id="CHEBI:16480"/>
        <dbReference type="ChEBI" id="CHEBI:17632"/>
        <dbReference type="ChEBI" id="CHEBI:57540"/>
        <dbReference type="ChEBI" id="CHEBI:57945"/>
        <dbReference type="EC" id="1.14.12.17"/>
    </reaction>
</comment>
<dbReference type="GO" id="GO:0008941">
    <property type="term" value="F:nitric oxide dioxygenase NAD(P)H activity"/>
    <property type="evidence" value="ECO:0007669"/>
    <property type="project" value="UniProtKB-EC"/>
</dbReference>
<dbReference type="InterPro" id="IPR009050">
    <property type="entry name" value="Globin-like_sf"/>
</dbReference>
<dbReference type="InterPro" id="IPR050415">
    <property type="entry name" value="MRET"/>
</dbReference>
<evidence type="ECO:0000256" key="3">
    <source>
        <dbReference type="ARBA" id="ARBA00006401"/>
    </source>
</evidence>
<dbReference type="GO" id="GO:0020037">
    <property type="term" value="F:heme binding"/>
    <property type="evidence" value="ECO:0007669"/>
    <property type="project" value="InterPro"/>
</dbReference>
<evidence type="ECO:0000256" key="11">
    <source>
        <dbReference type="RuleBase" id="RU000356"/>
    </source>
</evidence>
<keyword evidence="7" id="KW-0411">Iron-sulfur</keyword>
<dbReference type="PRINTS" id="PR00410">
    <property type="entry name" value="PHEHYDRXLASE"/>
</dbReference>
<dbReference type="Gene3D" id="1.10.490.10">
    <property type="entry name" value="Globins"/>
    <property type="match status" value="1"/>
</dbReference>
<dbReference type="Pfam" id="PF00970">
    <property type="entry name" value="FAD_binding_6"/>
    <property type="match status" value="1"/>
</dbReference>
<comment type="similarity">
    <text evidence="3">In the C-terminal section; belongs to the flavoprotein pyridine nucleotide cytochrome reductase family.</text>
</comment>
<evidence type="ECO:0000256" key="6">
    <source>
        <dbReference type="ARBA" id="ARBA00022857"/>
    </source>
</evidence>
<proteinExistence type="inferred from homology"/>
<keyword evidence="11" id="KW-0408">Iron</keyword>
<keyword evidence="11" id="KW-0561">Oxygen transport</keyword>
<dbReference type="GO" id="GO:0005344">
    <property type="term" value="F:oxygen carrier activity"/>
    <property type="evidence" value="ECO:0007669"/>
    <property type="project" value="UniProtKB-KW"/>
</dbReference>
<dbReference type="OrthoDB" id="3213438at2"/>
<dbReference type="EC" id="1.14.12.17" evidence="4"/>